<dbReference type="AlphaFoldDB" id="A0A1L6F850"/>
<accession>A0A1L6F850</accession>
<protein>
    <submittedName>
        <fullName evidence="2">Uncharacterized protein</fullName>
    </submittedName>
</protein>
<reference evidence="2 3" key="1">
    <citation type="submission" date="2016-12" db="EMBL/GenBank/DDBJ databases">
        <title>Complete genome sequence of Thauera chlorobenzoica, a Betaproteobacterium degrading haloaromatics anaerobically to CO2 and halides.</title>
        <authorList>
            <person name="Goris T."/>
            <person name="Mergelsberg M."/>
            <person name="Boll M."/>
        </authorList>
    </citation>
    <scope>NUCLEOTIDE SEQUENCE [LARGE SCALE GENOMIC DNA]</scope>
    <source>
        <strain evidence="2 3">3CB1</strain>
    </source>
</reference>
<dbReference type="Proteomes" id="UP000185739">
    <property type="component" value="Chromosome"/>
</dbReference>
<dbReference type="EMBL" id="CP018839">
    <property type="protein sequence ID" value="APR03081.1"/>
    <property type="molecule type" value="Genomic_DNA"/>
</dbReference>
<dbReference type="KEGG" id="tcl:Tchl_0208"/>
<feature type="region of interest" description="Disordered" evidence="1">
    <location>
        <begin position="122"/>
        <end position="143"/>
    </location>
</feature>
<sequence length="159" mass="18420">MCLQNHAPASQYPRVQGLHCSPLTHERNRFGLNRTCSLIPISRKRSRTMYKIKAMPERVCICDRCGRVMRTQDHDENQERISIDFTAGYGSVFGDGNRVQADLCQYCVRKVLGRWLRVTEPTPQTPHRAFQPHQHPDWHRRRLSRPGVRSLLSGLENDG</sequence>
<dbReference type="STRING" id="96773.Tchl_0208"/>
<evidence type="ECO:0000313" key="2">
    <source>
        <dbReference type="EMBL" id="APR03081.1"/>
    </source>
</evidence>
<name>A0A1L6F850_9RHOO</name>
<proteinExistence type="predicted"/>
<organism evidence="2 3">
    <name type="scientific">Thauera chlorobenzoica</name>
    <dbReference type="NCBI Taxonomy" id="96773"/>
    <lineage>
        <taxon>Bacteria</taxon>
        <taxon>Pseudomonadati</taxon>
        <taxon>Pseudomonadota</taxon>
        <taxon>Betaproteobacteria</taxon>
        <taxon>Rhodocyclales</taxon>
        <taxon>Zoogloeaceae</taxon>
        <taxon>Thauera</taxon>
    </lineage>
</organism>
<keyword evidence="3" id="KW-1185">Reference proteome</keyword>
<evidence type="ECO:0000256" key="1">
    <source>
        <dbReference type="SAM" id="MobiDB-lite"/>
    </source>
</evidence>
<evidence type="ECO:0000313" key="3">
    <source>
        <dbReference type="Proteomes" id="UP000185739"/>
    </source>
</evidence>
<gene>
    <name evidence="2" type="ORF">Tchl_0208</name>
</gene>